<dbReference type="EMBL" id="JAPMOS010000011">
    <property type="protein sequence ID" value="KAJ4460672.1"/>
    <property type="molecule type" value="Genomic_DNA"/>
</dbReference>
<gene>
    <name evidence="1" type="ORF">PAPYR_2890</name>
</gene>
<evidence type="ECO:0000313" key="2">
    <source>
        <dbReference type="Proteomes" id="UP001141327"/>
    </source>
</evidence>
<protein>
    <submittedName>
        <fullName evidence="1">Uncharacterized protein</fullName>
    </submittedName>
</protein>
<proteinExistence type="predicted"/>
<reference evidence="1" key="1">
    <citation type="journal article" date="2022" name="bioRxiv">
        <title>Genomics of Preaxostyla Flagellates Illuminates Evolutionary Transitions and the Path Towards Mitochondrial Loss.</title>
        <authorList>
            <person name="Novak L.V.F."/>
            <person name="Treitli S.C."/>
            <person name="Pyrih J."/>
            <person name="Halakuc P."/>
            <person name="Pipaliya S.V."/>
            <person name="Vacek V."/>
            <person name="Brzon O."/>
            <person name="Soukal P."/>
            <person name="Eme L."/>
            <person name="Dacks J.B."/>
            <person name="Karnkowska A."/>
            <person name="Elias M."/>
            <person name="Hampl V."/>
        </authorList>
    </citation>
    <scope>NUCLEOTIDE SEQUENCE</scope>
    <source>
        <strain evidence="1">RCP-MX</strain>
    </source>
</reference>
<name>A0ABQ8UQB2_9EUKA</name>
<evidence type="ECO:0000313" key="1">
    <source>
        <dbReference type="EMBL" id="KAJ4460672.1"/>
    </source>
</evidence>
<keyword evidence="2" id="KW-1185">Reference proteome</keyword>
<accession>A0ABQ8UQB2</accession>
<dbReference type="Proteomes" id="UP001141327">
    <property type="component" value="Unassembled WGS sequence"/>
</dbReference>
<comment type="caution">
    <text evidence="1">The sequence shown here is derived from an EMBL/GenBank/DDBJ whole genome shotgun (WGS) entry which is preliminary data.</text>
</comment>
<sequence length="95" mass="10073">MMPSALDDVSFMFALSVAIKANLIDAAKNGWSSSEPSRTGFLQLSSDSAGIRKSELAWISADFFDRRMAISTVVATLRVATRVSHVGALAPVALA</sequence>
<organism evidence="1 2">
    <name type="scientific">Paratrimastix pyriformis</name>
    <dbReference type="NCBI Taxonomy" id="342808"/>
    <lineage>
        <taxon>Eukaryota</taxon>
        <taxon>Metamonada</taxon>
        <taxon>Preaxostyla</taxon>
        <taxon>Paratrimastigidae</taxon>
        <taxon>Paratrimastix</taxon>
    </lineage>
</organism>